<keyword evidence="6" id="KW-0999">Mitochondrion inner membrane</keyword>
<evidence type="ECO:0000259" key="11">
    <source>
        <dbReference type="SMART" id="SM00916"/>
    </source>
</evidence>
<evidence type="ECO:0000256" key="5">
    <source>
        <dbReference type="ARBA" id="ARBA00022660"/>
    </source>
</evidence>
<dbReference type="InterPro" id="IPR007741">
    <property type="entry name" value="Ribosomal_mL43/mS25/NADH_DH"/>
</dbReference>
<reference evidence="12" key="1">
    <citation type="journal article" date="2021" name="Mol. Plant Microbe Interact.">
        <title>Complete Genome Sequence of the Plant-Pathogenic Fungus Colletotrichum lupini.</title>
        <authorList>
            <person name="Baroncelli R."/>
            <person name="Pensec F."/>
            <person name="Da Lio D."/>
            <person name="Boufleur T."/>
            <person name="Vicente I."/>
            <person name="Sarrocco S."/>
            <person name="Picot A."/>
            <person name="Baraldi E."/>
            <person name="Sukno S."/>
            <person name="Thon M."/>
            <person name="Le Floch G."/>
        </authorList>
    </citation>
    <scope>NUCLEOTIDE SEQUENCE</scope>
    <source>
        <strain evidence="12">IMI 504893</strain>
    </source>
</reference>
<evidence type="ECO:0000313" key="12">
    <source>
        <dbReference type="EMBL" id="UQC89078.1"/>
    </source>
</evidence>
<dbReference type="Proteomes" id="UP000830671">
    <property type="component" value="Chromosome 8"/>
</dbReference>
<keyword evidence="4" id="KW-0813">Transport</keyword>
<evidence type="ECO:0000256" key="2">
    <source>
        <dbReference type="ARBA" id="ARBA00004443"/>
    </source>
</evidence>
<feature type="domain" description="Ribosomal protein/NADH dehydrogenase" evidence="11">
    <location>
        <begin position="101"/>
        <end position="167"/>
    </location>
</feature>
<evidence type="ECO:0000256" key="3">
    <source>
        <dbReference type="ARBA" id="ARBA00008939"/>
    </source>
</evidence>
<evidence type="ECO:0000256" key="8">
    <source>
        <dbReference type="ARBA" id="ARBA00023128"/>
    </source>
</evidence>
<evidence type="ECO:0000256" key="9">
    <source>
        <dbReference type="ARBA" id="ARBA00023136"/>
    </source>
</evidence>
<evidence type="ECO:0000256" key="7">
    <source>
        <dbReference type="ARBA" id="ARBA00022982"/>
    </source>
</evidence>
<dbReference type="Gene3D" id="3.40.30.10">
    <property type="entry name" value="Glutaredoxin"/>
    <property type="match status" value="1"/>
</dbReference>
<name>A0A9Q8WMH5_9PEZI</name>
<gene>
    <name evidence="12" type="ORF">CLUP02_14606</name>
</gene>
<evidence type="ECO:0000313" key="13">
    <source>
        <dbReference type="Proteomes" id="UP000830671"/>
    </source>
</evidence>
<keyword evidence="5" id="KW-0679">Respiratory chain</keyword>
<keyword evidence="13" id="KW-1185">Reference proteome</keyword>
<dbReference type="InterPro" id="IPR036249">
    <property type="entry name" value="Thioredoxin-like_sf"/>
</dbReference>
<dbReference type="PANTHER" id="PTHR12878">
    <property type="entry name" value="NADH-UBIQUINONE OXIDOREDUCTASE B8 SUBUNIT"/>
    <property type="match status" value="1"/>
</dbReference>
<dbReference type="EMBL" id="CP019480">
    <property type="protein sequence ID" value="UQC89078.1"/>
    <property type="molecule type" value="Genomic_DNA"/>
</dbReference>
<dbReference type="KEGG" id="clup:CLUP02_14606"/>
<keyword evidence="9" id="KW-0472">Membrane</keyword>
<dbReference type="PANTHER" id="PTHR12878:SF0">
    <property type="entry name" value="NADH DEHYDROGENASE [UBIQUINONE] 1 ALPHA SUBCOMPLEX SUBUNIT 2"/>
    <property type="match status" value="1"/>
</dbReference>
<comment type="similarity">
    <text evidence="3">Belongs to the complex I NDUFA2 subunit family.</text>
</comment>
<feature type="region of interest" description="Disordered" evidence="10">
    <location>
        <begin position="61"/>
        <end position="103"/>
    </location>
</feature>
<dbReference type="GeneID" id="73348543"/>
<dbReference type="InterPro" id="IPR016464">
    <property type="entry name" value="NADH_Ub_cplx-1_asu_su-2"/>
</dbReference>
<evidence type="ECO:0000256" key="1">
    <source>
        <dbReference type="ARBA" id="ARBA00003195"/>
    </source>
</evidence>
<dbReference type="SMART" id="SM00916">
    <property type="entry name" value="L51_S25_CI-B8"/>
    <property type="match status" value="1"/>
</dbReference>
<dbReference type="AlphaFoldDB" id="A0A9Q8WMH5"/>
<evidence type="ECO:0000256" key="6">
    <source>
        <dbReference type="ARBA" id="ARBA00022792"/>
    </source>
</evidence>
<dbReference type="Pfam" id="PF05047">
    <property type="entry name" value="L51_S25_CI-B8"/>
    <property type="match status" value="1"/>
</dbReference>
<dbReference type="GO" id="GO:0005743">
    <property type="term" value="C:mitochondrial inner membrane"/>
    <property type="evidence" value="ECO:0007669"/>
    <property type="project" value="UniProtKB-SubCell"/>
</dbReference>
<sequence length="233" mass="26571">MSSRPPYAKFPDPPRTRLLQSIRIPPIDPTAARPHLLRAAPATMSSKYAFTKALKERRDPVRFLDFPTHAQRMYTPTSKPPNDDDDTNRSHHLDPPLTPHRNSNFVARAYPTMKKNNPQTPILIREAAGTLPKIYARYEFGVEKSQSLEGLSDKQIEDTVTTLTKTRTFCTITMLLRMTSRKLRHGNSSGLSVFAKYHFYDDPICGLLDSVHNPRDVHCALDQTRLWEKTSSL</sequence>
<evidence type="ECO:0000256" key="10">
    <source>
        <dbReference type="SAM" id="MobiDB-lite"/>
    </source>
</evidence>
<dbReference type="SUPFAM" id="SSF52833">
    <property type="entry name" value="Thioredoxin-like"/>
    <property type="match status" value="1"/>
</dbReference>
<comment type="subcellular location">
    <subcellularLocation>
        <location evidence="2">Mitochondrion inner membrane</location>
        <topology evidence="2">Peripheral membrane protein</topology>
        <orientation evidence="2">Matrix side</orientation>
    </subcellularLocation>
</comment>
<keyword evidence="8" id="KW-0496">Mitochondrion</keyword>
<evidence type="ECO:0000256" key="4">
    <source>
        <dbReference type="ARBA" id="ARBA00022448"/>
    </source>
</evidence>
<keyword evidence="7" id="KW-0249">Electron transport</keyword>
<organism evidence="12 13">
    <name type="scientific">Colletotrichum lupini</name>
    <dbReference type="NCBI Taxonomy" id="145971"/>
    <lineage>
        <taxon>Eukaryota</taxon>
        <taxon>Fungi</taxon>
        <taxon>Dikarya</taxon>
        <taxon>Ascomycota</taxon>
        <taxon>Pezizomycotina</taxon>
        <taxon>Sordariomycetes</taxon>
        <taxon>Hypocreomycetidae</taxon>
        <taxon>Glomerellales</taxon>
        <taxon>Glomerellaceae</taxon>
        <taxon>Colletotrichum</taxon>
        <taxon>Colletotrichum acutatum species complex</taxon>
    </lineage>
</organism>
<dbReference type="RefSeq" id="XP_049150679.1">
    <property type="nucleotide sequence ID" value="XM_049293533.1"/>
</dbReference>
<accession>A0A9Q8WMH5</accession>
<proteinExistence type="inferred from homology"/>
<protein>
    <recommendedName>
        <fullName evidence="11">Ribosomal protein/NADH dehydrogenase domain-containing protein</fullName>
    </recommendedName>
</protein>
<comment type="function">
    <text evidence="1">Accessory subunit of the mitochondrial membrane respiratory chain NADH dehydrogenase (Complex I), that is believed not to be involved in catalysis. Complex I functions in the transfer of electrons from NADH to the respiratory chain. The immediate electron acceptor for the enzyme is believed to be ubiquinone.</text>
</comment>